<evidence type="ECO:0008006" key="3">
    <source>
        <dbReference type="Google" id="ProtNLM"/>
    </source>
</evidence>
<comment type="caution">
    <text evidence="1">The sequence shown here is derived from an EMBL/GenBank/DDBJ whole genome shotgun (WGS) entry which is preliminary data.</text>
</comment>
<dbReference type="RefSeq" id="WP_219965098.1">
    <property type="nucleotide sequence ID" value="NZ_JAGFNZ010000002.1"/>
</dbReference>
<evidence type="ECO:0000313" key="1">
    <source>
        <dbReference type="EMBL" id="MBW7572711.1"/>
    </source>
</evidence>
<keyword evidence="2" id="KW-1185">Reference proteome</keyword>
<evidence type="ECO:0000313" key="2">
    <source>
        <dbReference type="Proteomes" id="UP000719942"/>
    </source>
</evidence>
<accession>A0ABS7DN30</accession>
<reference evidence="1 2" key="1">
    <citation type="submission" date="2021-03" db="EMBL/GenBank/DDBJ databases">
        <title>Caproiciproducens sp. nov. isolated from feces of cow.</title>
        <authorList>
            <person name="Choi J.-Y."/>
        </authorList>
    </citation>
    <scope>NUCLEOTIDE SEQUENCE [LARGE SCALE GENOMIC DNA]</scope>
    <source>
        <strain evidence="1 2">AGMB10547</strain>
    </source>
</reference>
<dbReference type="EMBL" id="JAGFNZ010000002">
    <property type="protein sequence ID" value="MBW7572711.1"/>
    <property type="molecule type" value="Genomic_DNA"/>
</dbReference>
<sequence>MKAIKIYSLSGGTAVDDELRAYAQGLDMVCGELETLQRESFTATAADYGLVNAESLLQIGAATDTDERRNAILKRCAITPNDFTVGSMEQIFAMEGIPAKICEKVNEKSIYVNCFDELSSPEKRTAVLRTAKNYLPAHLNAELDFRSISWNNIDGANETFDTKDAFSYTWDAIDGFDGKMVRI</sequence>
<protein>
    <recommendedName>
        <fullName evidence="3">DUF2313 domain-containing protein</fullName>
    </recommendedName>
</protein>
<proteinExistence type="predicted"/>
<name>A0ABS7DN30_9FIRM</name>
<gene>
    <name evidence="1" type="ORF">J5W02_07775</name>
</gene>
<dbReference type="Proteomes" id="UP000719942">
    <property type="component" value="Unassembled WGS sequence"/>
</dbReference>
<organism evidence="1 2">
    <name type="scientific">Caproiciproducens faecalis</name>
    <dbReference type="NCBI Taxonomy" id="2820301"/>
    <lineage>
        <taxon>Bacteria</taxon>
        <taxon>Bacillati</taxon>
        <taxon>Bacillota</taxon>
        <taxon>Clostridia</taxon>
        <taxon>Eubacteriales</taxon>
        <taxon>Acutalibacteraceae</taxon>
        <taxon>Caproiciproducens</taxon>
    </lineage>
</organism>